<dbReference type="Proteomes" id="UP000694853">
    <property type="component" value="Unplaced"/>
</dbReference>
<keyword evidence="7" id="KW-1185">Reference proteome</keyword>
<dbReference type="Gene3D" id="2.40.50.770">
    <property type="entry name" value="RecQ-mediated genome instability protein Rmi1, C-terminal domain"/>
    <property type="match status" value="1"/>
</dbReference>
<feature type="compositionally biased region" description="Acidic residues" evidence="4">
    <location>
        <begin position="172"/>
        <end position="181"/>
    </location>
</feature>
<feature type="compositionally biased region" description="Polar residues" evidence="4">
    <location>
        <begin position="146"/>
        <end position="167"/>
    </location>
</feature>
<proteinExistence type="inferred from homology"/>
<sequence length="762" mass="83424">MSSETLEEEKPQVGEPLAEANLERNIGLFSDFVWAENEEKQRAKIRERIDKCIKEKLLDFCDVLNIPINKTGMKKEELSAKLLEFLESPHATTDILLSEKEKKGKKRTRKERLSKSSGEGSETPAKKGKKRTQKERLDSDSDEEQQNTLPPQTVTVTHQPSNASTFPPESVDISDDDEFIDVSDSLSPPSPQPQPVPGSPVANFLPRLGLALKRDWLASCLCELQASVTGFEGLDVAAKAKLCFEQFLFADMNFCGSGVLPPNVDSMHLSVLPGPYVLQVDEIINISCPLRSRYEQAPPGLKRCLKLSLTDGVQRVFGMEYRPIQALEVCASSGLKVAISNVRVHRGLLMLVPETIEILGGLVEQLDAARKQLVEELNKPPRGKRTKNGVFPPLATRATLAAWPSSGVDDIGQSGSTLHSTDSIQANSQGAGLSISGTGNIFTTDDTFVMGAQNSASNSIPHMLSNAEAMNINMHGDINPMSRANSMANQFSSIISEAEDMHIDVANVSREDSVDNQSSHMRSNVAAAHKDTVHTTRESSGATECPPVVENVETSRDRINLTTDNALPRRSSSTISNTSDIQMVDGSDCPVTVSGVQEVPFTYLASLSAKWVAMKEKAPSIQGKIKCFLTGVKGFQYKKRTTYELLAYVDDGSLISEILIDHDVVQKGIGYSAQEVTAALSSPDTNVVHNMKDTMRKFQTFLANFEGVILVELNRKSSLPLALDMNQGCPQSDAWLLLRRLKTLYPAQVQTHFPSDPIELSP</sequence>
<dbReference type="GO" id="GO:0031422">
    <property type="term" value="C:RecQ family helicase-topoisomerase III complex"/>
    <property type="evidence" value="ECO:0007669"/>
    <property type="project" value="TreeGrafter"/>
</dbReference>
<dbReference type="OrthoDB" id="341511at2759"/>
<dbReference type="InterPro" id="IPR013894">
    <property type="entry name" value="RMI1_OB"/>
</dbReference>
<reference evidence="7" key="1">
    <citation type="journal article" date="2019" name="Toxins">
        <title>Detection of Abrin-Like and Prepropulchellin-Like Toxin Genes and Transcripts Using Whole Genome Sequencing and Full-Length Transcript Sequencing of Abrus precatorius.</title>
        <authorList>
            <person name="Hovde B.T."/>
            <person name="Daligault H.E."/>
            <person name="Hanschen E.R."/>
            <person name="Kunde Y.A."/>
            <person name="Johnson M.B."/>
            <person name="Starkenburg S.R."/>
            <person name="Johnson S.L."/>
        </authorList>
    </citation>
    <scope>NUCLEOTIDE SEQUENCE [LARGE SCALE GENOMIC DNA]</scope>
</reference>
<dbReference type="SMART" id="SM01161">
    <property type="entry name" value="DUF1767"/>
    <property type="match status" value="1"/>
</dbReference>
<feature type="compositionally biased region" description="Pro residues" evidence="4">
    <location>
        <begin position="188"/>
        <end position="198"/>
    </location>
</feature>
<protein>
    <recommendedName>
        <fullName evidence="2">RecQ-mediated genome instability protein 1</fullName>
    </recommendedName>
    <alternativeName>
        <fullName evidence="3">BLM-associated protein of 75 kDa homolog</fullName>
    </alternativeName>
</protein>
<dbReference type="GO" id="GO:0000712">
    <property type="term" value="P:resolution of meiotic recombination intermediates"/>
    <property type="evidence" value="ECO:0007669"/>
    <property type="project" value="TreeGrafter"/>
</dbReference>
<dbReference type="Pfam" id="PF08585">
    <property type="entry name" value="RMI1_N_C"/>
    <property type="match status" value="1"/>
</dbReference>
<feature type="compositionally biased region" description="Basic and acidic residues" evidence="4">
    <location>
        <begin position="528"/>
        <end position="537"/>
    </location>
</feature>
<feature type="compositionally biased region" description="Basic residues" evidence="4">
    <location>
        <begin position="103"/>
        <end position="112"/>
    </location>
</feature>
<feature type="region of interest" description="Disordered" evidence="4">
    <location>
        <begin position="96"/>
        <end position="200"/>
    </location>
</feature>
<evidence type="ECO:0000256" key="2">
    <source>
        <dbReference type="ARBA" id="ARBA00018987"/>
    </source>
</evidence>
<dbReference type="Pfam" id="PF16099">
    <property type="entry name" value="RMI1_C"/>
    <property type="match status" value="1"/>
</dbReference>
<dbReference type="PANTHER" id="PTHR14790:SF15">
    <property type="entry name" value="RECQ-MEDIATED GENOME INSTABILITY PROTEIN 1"/>
    <property type="match status" value="1"/>
</dbReference>
<gene>
    <name evidence="8" type="primary">LOC113855735</name>
</gene>
<evidence type="ECO:0000313" key="8">
    <source>
        <dbReference type="RefSeq" id="XP_027343164.1"/>
    </source>
</evidence>
<feature type="domain" description="RecQ-mediated genome instability protein 1 C-terminal OB-fold" evidence="6">
    <location>
        <begin position="599"/>
        <end position="741"/>
    </location>
</feature>
<dbReference type="InterPro" id="IPR032199">
    <property type="entry name" value="RMI1_C"/>
</dbReference>
<evidence type="ECO:0000313" key="7">
    <source>
        <dbReference type="Proteomes" id="UP000694853"/>
    </source>
</evidence>
<evidence type="ECO:0000256" key="1">
    <source>
        <dbReference type="ARBA" id="ARBA00006395"/>
    </source>
</evidence>
<dbReference type="KEGG" id="aprc:113855735"/>
<dbReference type="GeneID" id="113855735"/>
<evidence type="ECO:0000256" key="3">
    <source>
        <dbReference type="ARBA" id="ARBA00077519"/>
    </source>
</evidence>
<comment type="similarity">
    <text evidence="1">Belongs to the RMI1 family.</text>
</comment>
<evidence type="ECO:0000259" key="6">
    <source>
        <dbReference type="Pfam" id="PF16099"/>
    </source>
</evidence>
<reference evidence="8" key="2">
    <citation type="submission" date="2025-08" db="UniProtKB">
        <authorList>
            <consortium name="RefSeq"/>
        </authorList>
    </citation>
    <scope>IDENTIFICATION</scope>
    <source>
        <tissue evidence="8">Young leaves</tissue>
    </source>
</reference>
<dbReference type="AlphaFoldDB" id="A0A8B8KJY2"/>
<dbReference type="PANTHER" id="PTHR14790">
    <property type="entry name" value="RECQ-MEDIATED GENOME INSTABILITY PROTEIN 1 RMI1"/>
    <property type="match status" value="1"/>
</dbReference>
<dbReference type="InterPro" id="IPR042470">
    <property type="entry name" value="RMI1_N_C_sf"/>
</dbReference>
<feature type="region of interest" description="Disordered" evidence="4">
    <location>
        <begin position="522"/>
        <end position="545"/>
    </location>
</feature>
<evidence type="ECO:0000256" key="4">
    <source>
        <dbReference type="SAM" id="MobiDB-lite"/>
    </source>
</evidence>
<dbReference type="GO" id="GO:0000724">
    <property type="term" value="P:double-strand break repair via homologous recombination"/>
    <property type="evidence" value="ECO:0007669"/>
    <property type="project" value="TreeGrafter"/>
</dbReference>
<accession>A0A8B8KJY2</accession>
<dbReference type="RefSeq" id="XP_027343164.1">
    <property type="nucleotide sequence ID" value="XM_027487363.1"/>
</dbReference>
<dbReference type="FunFam" id="2.40.50.770:FF:000004">
    <property type="entry name" value="RecQ-mediated instability protein (DUF1767)"/>
    <property type="match status" value="1"/>
</dbReference>
<organism evidence="7 8">
    <name type="scientific">Abrus precatorius</name>
    <name type="common">Indian licorice</name>
    <name type="synonym">Glycine abrus</name>
    <dbReference type="NCBI Taxonomy" id="3816"/>
    <lineage>
        <taxon>Eukaryota</taxon>
        <taxon>Viridiplantae</taxon>
        <taxon>Streptophyta</taxon>
        <taxon>Embryophyta</taxon>
        <taxon>Tracheophyta</taxon>
        <taxon>Spermatophyta</taxon>
        <taxon>Magnoliopsida</taxon>
        <taxon>eudicotyledons</taxon>
        <taxon>Gunneridae</taxon>
        <taxon>Pentapetalae</taxon>
        <taxon>rosids</taxon>
        <taxon>fabids</taxon>
        <taxon>Fabales</taxon>
        <taxon>Fabaceae</taxon>
        <taxon>Papilionoideae</taxon>
        <taxon>50 kb inversion clade</taxon>
        <taxon>NPAAA clade</taxon>
        <taxon>indigoferoid/millettioid clade</taxon>
        <taxon>Abreae</taxon>
        <taxon>Abrus</taxon>
    </lineage>
</organism>
<dbReference type="GO" id="GO:0000166">
    <property type="term" value="F:nucleotide binding"/>
    <property type="evidence" value="ECO:0007669"/>
    <property type="project" value="InterPro"/>
</dbReference>
<evidence type="ECO:0000259" key="5">
    <source>
        <dbReference type="Pfam" id="PF08585"/>
    </source>
</evidence>
<feature type="domain" description="RecQ mediated genome instability protein 1 OB-fold" evidence="5">
    <location>
        <begin position="260"/>
        <end position="372"/>
    </location>
</feature>
<name>A0A8B8KJY2_ABRPR</name>
<dbReference type="GO" id="GO:0016604">
    <property type="term" value="C:nuclear body"/>
    <property type="evidence" value="ECO:0007669"/>
    <property type="project" value="TreeGrafter"/>
</dbReference>